<comment type="caution">
    <text evidence="1">The sequence shown here is derived from an EMBL/GenBank/DDBJ whole genome shotgun (WGS) entry which is preliminary data.</text>
</comment>
<evidence type="ECO:0000313" key="2">
    <source>
        <dbReference type="Proteomes" id="UP001279734"/>
    </source>
</evidence>
<dbReference type="EMBL" id="BSYO01000026">
    <property type="protein sequence ID" value="GMH23540.1"/>
    <property type="molecule type" value="Genomic_DNA"/>
</dbReference>
<name>A0AAD3T508_NEPGR</name>
<accession>A0AAD3T508</accession>
<proteinExistence type="predicted"/>
<keyword evidence="2" id="KW-1185">Reference proteome</keyword>
<reference evidence="1" key="1">
    <citation type="submission" date="2023-05" db="EMBL/GenBank/DDBJ databases">
        <title>Nepenthes gracilis genome sequencing.</title>
        <authorList>
            <person name="Fukushima K."/>
        </authorList>
    </citation>
    <scope>NUCLEOTIDE SEQUENCE</scope>
    <source>
        <strain evidence="1">SING2019-196</strain>
    </source>
</reference>
<sequence length="118" mass="13268">MQYIGMPLMIHFSDDGEAGGAGRVSCLPFALWIPSMLIRPSSLAVYLKWLLGVPPNLSRSRWLATTLELVAEFTVLLARFLFLICNEWQSSSYVDEQSRLPLVLAPPAFERILSKILD</sequence>
<evidence type="ECO:0000313" key="1">
    <source>
        <dbReference type="EMBL" id="GMH23540.1"/>
    </source>
</evidence>
<dbReference type="AlphaFoldDB" id="A0AAD3T508"/>
<organism evidence="1 2">
    <name type="scientific">Nepenthes gracilis</name>
    <name type="common">Slender pitcher plant</name>
    <dbReference type="NCBI Taxonomy" id="150966"/>
    <lineage>
        <taxon>Eukaryota</taxon>
        <taxon>Viridiplantae</taxon>
        <taxon>Streptophyta</taxon>
        <taxon>Embryophyta</taxon>
        <taxon>Tracheophyta</taxon>
        <taxon>Spermatophyta</taxon>
        <taxon>Magnoliopsida</taxon>
        <taxon>eudicotyledons</taxon>
        <taxon>Gunneridae</taxon>
        <taxon>Pentapetalae</taxon>
        <taxon>Caryophyllales</taxon>
        <taxon>Nepenthaceae</taxon>
        <taxon>Nepenthes</taxon>
    </lineage>
</organism>
<gene>
    <name evidence="1" type="ORF">Nepgr_025383</name>
</gene>
<protein>
    <submittedName>
        <fullName evidence="1">Uncharacterized protein</fullName>
    </submittedName>
</protein>
<dbReference type="Proteomes" id="UP001279734">
    <property type="component" value="Unassembled WGS sequence"/>
</dbReference>